<evidence type="ECO:0000313" key="2">
    <source>
        <dbReference type="Proteomes" id="UP000006591"/>
    </source>
</evidence>
<keyword evidence="2" id="KW-1185">Reference proteome</keyword>
<reference evidence="1" key="2">
    <citation type="submission" date="2018-04" db="EMBL/GenBank/DDBJ databases">
        <title>OnivRS2 (Oryza nivara Reference Sequence Version 2).</title>
        <authorList>
            <person name="Zhang J."/>
            <person name="Kudrna D."/>
            <person name="Lee S."/>
            <person name="Talag J."/>
            <person name="Rajasekar S."/>
            <person name="Welchert J."/>
            <person name="Hsing Y.-I."/>
            <person name="Wing R.A."/>
        </authorList>
    </citation>
    <scope>NUCLEOTIDE SEQUENCE [LARGE SCALE GENOMIC DNA]</scope>
</reference>
<organism evidence="1">
    <name type="scientific">Oryza nivara</name>
    <name type="common">Indian wild rice</name>
    <name type="synonym">Oryza sativa f. spontanea</name>
    <dbReference type="NCBI Taxonomy" id="4536"/>
    <lineage>
        <taxon>Eukaryota</taxon>
        <taxon>Viridiplantae</taxon>
        <taxon>Streptophyta</taxon>
        <taxon>Embryophyta</taxon>
        <taxon>Tracheophyta</taxon>
        <taxon>Spermatophyta</taxon>
        <taxon>Magnoliopsida</taxon>
        <taxon>Liliopsida</taxon>
        <taxon>Poales</taxon>
        <taxon>Poaceae</taxon>
        <taxon>BOP clade</taxon>
        <taxon>Oryzoideae</taxon>
        <taxon>Oryzeae</taxon>
        <taxon>Oryzinae</taxon>
        <taxon>Oryza</taxon>
    </lineage>
</organism>
<dbReference type="AlphaFoldDB" id="A0A0E0FU85"/>
<evidence type="ECO:0000313" key="1">
    <source>
        <dbReference type="EnsemblPlants" id="ONIVA01G38140.1"/>
    </source>
</evidence>
<dbReference type="EnsemblPlants" id="ONIVA01G38140.1">
    <property type="protein sequence ID" value="ONIVA01G38140.1"/>
    <property type="gene ID" value="ONIVA01G38140"/>
</dbReference>
<dbReference type="HOGENOM" id="CLU_1637959_0_0_1"/>
<accession>A0A0E0FU85</accession>
<dbReference type="OMA" id="TTACYEV"/>
<protein>
    <submittedName>
        <fullName evidence="1">Uncharacterized protein</fullName>
    </submittedName>
</protein>
<name>A0A0E0FU85_ORYNI</name>
<dbReference type="Proteomes" id="UP000006591">
    <property type="component" value="Chromosome 1"/>
</dbReference>
<reference evidence="1" key="1">
    <citation type="submission" date="2015-04" db="UniProtKB">
        <authorList>
            <consortium name="EnsemblPlants"/>
        </authorList>
    </citation>
    <scope>IDENTIFICATION</scope>
    <source>
        <strain evidence="1">SL10</strain>
    </source>
</reference>
<sequence length="164" mass="18637">MEREDEDENSELFRGKRSREEGGFLDSTSRAYGSRNSNAHQVHDWIIFLQKMQLLRVVVTRYVAYYQLWRSRYMPRFAAETVTSTNSGSSHRPMGCGVPALQDGNYESATEHSCTCLGIGGIQKLLKTAGIIAWIIRSAPYNWEQTDEMDLDPIIEGTTACYEV</sequence>
<proteinExistence type="predicted"/>
<dbReference type="Gramene" id="ONIVA01G38140.1">
    <property type="protein sequence ID" value="ONIVA01G38140.1"/>
    <property type="gene ID" value="ONIVA01G38140"/>
</dbReference>